<protein>
    <submittedName>
        <fullName evidence="1">PLEKHA5 isoform 10</fullName>
    </submittedName>
</protein>
<sequence length="134" mass="15400">AYQGYSPQRTYRSEVSSPIQRGDVTIDRRHRAHHPKHVYVPDRRSVPAGLTLQSVSPQSLQGKTPEELTLLLIKLRRQQAELSSIREHTLAQLMQLKLEAHSPKNEILSHHLQRNTIYLDHQLCCKLMFAVCSS</sequence>
<accession>A0A2J8QPS2</accession>
<reference evidence="1" key="1">
    <citation type="submission" date="2017-12" db="EMBL/GenBank/DDBJ databases">
        <title>High-resolution comparative analysis of great ape genomes.</title>
        <authorList>
            <person name="Pollen A."/>
            <person name="Hastie A."/>
            <person name="Hormozdiari F."/>
            <person name="Dougherty M."/>
            <person name="Liu R."/>
            <person name="Chaisson M."/>
            <person name="Hoppe E."/>
            <person name="Hill C."/>
            <person name="Pang A."/>
            <person name="Hillier L."/>
            <person name="Baker C."/>
            <person name="Armstrong J."/>
            <person name="Shendure J."/>
            <person name="Paten B."/>
            <person name="Wilson R."/>
            <person name="Chao H."/>
            <person name="Schneider V."/>
            <person name="Ventura M."/>
            <person name="Kronenberg Z."/>
            <person name="Murali S."/>
            <person name="Gordon D."/>
            <person name="Cantsilieris S."/>
            <person name="Munson K."/>
            <person name="Nelson B."/>
            <person name="Raja A."/>
            <person name="Underwood J."/>
            <person name="Diekhans M."/>
            <person name="Fiddes I."/>
            <person name="Haussler D."/>
            <person name="Eichler E."/>
        </authorList>
    </citation>
    <scope>NUCLEOTIDE SEQUENCE [LARGE SCALE GENOMIC DNA]</scope>
    <source>
        <strain evidence="1">Yerkes chimp pedigree #C0471</strain>
    </source>
</reference>
<feature type="non-terminal residue" evidence="1">
    <location>
        <position position="1"/>
    </location>
</feature>
<name>A0A2J8QPS2_PANTR</name>
<proteinExistence type="predicted"/>
<dbReference type="AlphaFoldDB" id="A0A2J8QPS2"/>
<organism evidence="1">
    <name type="scientific">Pan troglodytes</name>
    <name type="common">Chimpanzee</name>
    <dbReference type="NCBI Taxonomy" id="9598"/>
    <lineage>
        <taxon>Eukaryota</taxon>
        <taxon>Metazoa</taxon>
        <taxon>Chordata</taxon>
        <taxon>Craniata</taxon>
        <taxon>Vertebrata</taxon>
        <taxon>Euteleostomi</taxon>
        <taxon>Mammalia</taxon>
        <taxon>Eutheria</taxon>
        <taxon>Euarchontoglires</taxon>
        <taxon>Primates</taxon>
        <taxon>Haplorrhini</taxon>
        <taxon>Catarrhini</taxon>
        <taxon>Hominidae</taxon>
        <taxon>Pan</taxon>
    </lineage>
</organism>
<comment type="caution">
    <text evidence="1">The sequence shown here is derived from an EMBL/GenBank/DDBJ whole genome shotgun (WGS) entry which is preliminary data.</text>
</comment>
<evidence type="ECO:0000313" key="1">
    <source>
        <dbReference type="EMBL" id="PNI98266.1"/>
    </source>
</evidence>
<dbReference type="EMBL" id="NBAG03000025">
    <property type="protein sequence ID" value="PNI98266.1"/>
    <property type="molecule type" value="Genomic_DNA"/>
</dbReference>
<gene>
    <name evidence="1" type="ORF">CK820_G0019121</name>
</gene>